<protein>
    <recommendedName>
        <fullName evidence="5">HlyD family secretion protein</fullName>
    </recommendedName>
</protein>
<feature type="region of interest" description="Disordered" evidence="1">
    <location>
        <begin position="1"/>
        <end position="21"/>
    </location>
</feature>
<keyword evidence="2" id="KW-0472">Membrane</keyword>
<evidence type="ECO:0000313" key="4">
    <source>
        <dbReference type="Proteomes" id="UP000595857"/>
    </source>
</evidence>
<evidence type="ECO:0000256" key="2">
    <source>
        <dbReference type="SAM" id="Phobius"/>
    </source>
</evidence>
<feature type="transmembrane region" description="Helical" evidence="2">
    <location>
        <begin position="37"/>
        <end position="57"/>
    </location>
</feature>
<feature type="compositionally biased region" description="Polar residues" evidence="1">
    <location>
        <begin position="7"/>
        <end position="20"/>
    </location>
</feature>
<evidence type="ECO:0000256" key="1">
    <source>
        <dbReference type="SAM" id="MobiDB-lite"/>
    </source>
</evidence>
<dbReference type="EMBL" id="CP068046">
    <property type="protein sequence ID" value="QQR38662.1"/>
    <property type="molecule type" value="Genomic_DNA"/>
</dbReference>
<sequence>MVEPQDQDLTGDNPAQSRAAQTVDRAVLGTTPQTARLRTILFIVIFIVVAGSVFYFLNRG</sequence>
<gene>
    <name evidence="3" type="ORF">JI748_12930</name>
</gene>
<dbReference type="RefSeq" id="WP_201631323.1">
    <property type="nucleotide sequence ID" value="NZ_CP068046.1"/>
</dbReference>
<name>A0ABX7C346_9HYPH</name>
<reference evidence="3 4" key="1">
    <citation type="submission" date="2021-01" db="EMBL/GenBank/DDBJ databases">
        <title>Genome seq and assembly of Devosia sp. LEGU1.</title>
        <authorList>
            <person name="Chhetri G."/>
        </authorList>
    </citation>
    <scope>NUCLEOTIDE SEQUENCE [LARGE SCALE GENOMIC DNA]</scope>
    <source>
        <strain evidence="3 4">LEGU1</strain>
    </source>
</reference>
<dbReference type="Proteomes" id="UP000595857">
    <property type="component" value="Chromosome"/>
</dbReference>
<proteinExistence type="predicted"/>
<organism evidence="3 4">
    <name type="scientific">Devosia rhizoryzae</name>
    <dbReference type="NCBI Taxonomy" id="2774137"/>
    <lineage>
        <taxon>Bacteria</taxon>
        <taxon>Pseudomonadati</taxon>
        <taxon>Pseudomonadota</taxon>
        <taxon>Alphaproteobacteria</taxon>
        <taxon>Hyphomicrobiales</taxon>
        <taxon>Devosiaceae</taxon>
        <taxon>Devosia</taxon>
    </lineage>
</organism>
<evidence type="ECO:0008006" key="5">
    <source>
        <dbReference type="Google" id="ProtNLM"/>
    </source>
</evidence>
<keyword evidence="4" id="KW-1185">Reference proteome</keyword>
<keyword evidence="2" id="KW-1133">Transmembrane helix</keyword>
<evidence type="ECO:0000313" key="3">
    <source>
        <dbReference type="EMBL" id="QQR38662.1"/>
    </source>
</evidence>
<accession>A0ABX7C346</accession>
<keyword evidence="2" id="KW-0812">Transmembrane</keyword>